<proteinExistence type="predicted"/>
<gene>
    <name evidence="1" type="ORF">HUJ06_012259</name>
</gene>
<reference evidence="1 2" key="1">
    <citation type="journal article" date="2020" name="Mol. Biol. Evol.">
        <title>Distinct Expression and Methylation Patterns for Genes with Different Fates following a Single Whole-Genome Duplication in Flowering Plants.</title>
        <authorList>
            <person name="Shi T."/>
            <person name="Rahmani R.S."/>
            <person name="Gugger P.F."/>
            <person name="Wang M."/>
            <person name="Li H."/>
            <person name="Zhang Y."/>
            <person name="Li Z."/>
            <person name="Wang Q."/>
            <person name="Van de Peer Y."/>
            <person name="Marchal K."/>
            <person name="Chen J."/>
        </authorList>
    </citation>
    <scope>NUCLEOTIDE SEQUENCE [LARGE SCALE GENOMIC DNA]</scope>
    <source>
        <tissue evidence="1">Leaf</tissue>
    </source>
</reference>
<name>A0A822YVZ9_NELNU</name>
<dbReference type="EMBL" id="DUZY01000003">
    <property type="protein sequence ID" value="DAD33408.1"/>
    <property type="molecule type" value="Genomic_DNA"/>
</dbReference>
<dbReference type="AlphaFoldDB" id="A0A822YVZ9"/>
<dbReference type="Proteomes" id="UP000607653">
    <property type="component" value="Unassembled WGS sequence"/>
</dbReference>
<keyword evidence="2" id="KW-1185">Reference proteome</keyword>
<organism evidence="1 2">
    <name type="scientific">Nelumbo nucifera</name>
    <name type="common">Sacred lotus</name>
    <dbReference type="NCBI Taxonomy" id="4432"/>
    <lineage>
        <taxon>Eukaryota</taxon>
        <taxon>Viridiplantae</taxon>
        <taxon>Streptophyta</taxon>
        <taxon>Embryophyta</taxon>
        <taxon>Tracheophyta</taxon>
        <taxon>Spermatophyta</taxon>
        <taxon>Magnoliopsida</taxon>
        <taxon>Proteales</taxon>
        <taxon>Nelumbonaceae</taxon>
        <taxon>Nelumbo</taxon>
    </lineage>
</organism>
<evidence type="ECO:0000313" key="1">
    <source>
        <dbReference type="EMBL" id="DAD33408.1"/>
    </source>
</evidence>
<sequence length="74" mass="8621">MAAEQYKFRKAPPTFEQYWVILQEACDRITNGLEGKSLIQGLSSDDYMRLCQHVGNLHFLVKLKNNSYLSPLDW</sequence>
<comment type="caution">
    <text evidence="1">The sequence shown here is derived from an EMBL/GenBank/DDBJ whole genome shotgun (WGS) entry which is preliminary data.</text>
</comment>
<protein>
    <submittedName>
        <fullName evidence="1">Uncharacterized protein</fullName>
    </submittedName>
</protein>
<accession>A0A822YVZ9</accession>
<evidence type="ECO:0000313" key="2">
    <source>
        <dbReference type="Proteomes" id="UP000607653"/>
    </source>
</evidence>